<name>A0ABW3MRM7_9PSEU</name>
<evidence type="ECO:0000313" key="2">
    <source>
        <dbReference type="Proteomes" id="UP001597045"/>
    </source>
</evidence>
<protein>
    <submittedName>
        <fullName evidence="1">Uncharacterized protein</fullName>
    </submittedName>
</protein>
<evidence type="ECO:0000313" key="1">
    <source>
        <dbReference type="EMBL" id="MFD1051999.1"/>
    </source>
</evidence>
<proteinExistence type="predicted"/>
<reference evidence="2" key="1">
    <citation type="journal article" date="2019" name="Int. J. Syst. Evol. Microbiol.">
        <title>The Global Catalogue of Microorganisms (GCM) 10K type strain sequencing project: providing services to taxonomists for standard genome sequencing and annotation.</title>
        <authorList>
            <consortium name="The Broad Institute Genomics Platform"/>
            <consortium name="The Broad Institute Genome Sequencing Center for Infectious Disease"/>
            <person name="Wu L."/>
            <person name="Ma J."/>
        </authorList>
    </citation>
    <scope>NUCLEOTIDE SEQUENCE [LARGE SCALE GENOMIC DNA]</scope>
    <source>
        <strain evidence="2">JCM 31486</strain>
    </source>
</reference>
<gene>
    <name evidence="1" type="ORF">ACFQ1S_43760</name>
</gene>
<comment type="caution">
    <text evidence="1">The sequence shown here is derived from an EMBL/GenBank/DDBJ whole genome shotgun (WGS) entry which is preliminary data.</text>
</comment>
<accession>A0ABW3MRM7</accession>
<dbReference type="EMBL" id="JBHTIS010004051">
    <property type="protein sequence ID" value="MFD1051999.1"/>
    <property type="molecule type" value="Genomic_DNA"/>
</dbReference>
<keyword evidence="2" id="KW-1185">Reference proteome</keyword>
<dbReference type="Proteomes" id="UP001597045">
    <property type="component" value="Unassembled WGS sequence"/>
</dbReference>
<organism evidence="1 2">
    <name type="scientific">Kibdelosporangium lantanae</name>
    <dbReference type="NCBI Taxonomy" id="1497396"/>
    <lineage>
        <taxon>Bacteria</taxon>
        <taxon>Bacillati</taxon>
        <taxon>Actinomycetota</taxon>
        <taxon>Actinomycetes</taxon>
        <taxon>Pseudonocardiales</taxon>
        <taxon>Pseudonocardiaceae</taxon>
        <taxon>Kibdelosporangium</taxon>
    </lineage>
</organism>
<sequence>MARGNGVYGPTRVCEVVGGRTRRRHRLDPQPDVDRARALVWLCSSVWQTGWGRGHGGDRGWIPEERVNYVKDGAKAMDGIFPGSAA</sequence>